<feature type="transmembrane region" description="Helical" evidence="1">
    <location>
        <begin position="231"/>
        <end position="251"/>
    </location>
</feature>
<evidence type="ECO:0000313" key="3">
    <source>
        <dbReference type="Proteomes" id="UP001239795"/>
    </source>
</evidence>
<evidence type="ECO:0000256" key="1">
    <source>
        <dbReference type="SAM" id="Phobius"/>
    </source>
</evidence>
<organism evidence="2 3">
    <name type="scientific">Colletotrichum melonis</name>
    <dbReference type="NCBI Taxonomy" id="1209925"/>
    <lineage>
        <taxon>Eukaryota</taxon>
        <taxon>Fungi</taxon>
        <taxon>Dikarya</taxon>
        <taxon>Ascomycota</taxon>
        <taxon>Pezizomycotina</taxon>
        <taxon>Sordariomycetes</taxon>
        <taxon>Hypocreomycetidae</taxon>
        <taxon>Glomerellales</taxon>
        <taxon>Glomerellaceae</taxon>
        <taxon>Colletotrichum</taxon>
        <taxon>Colletotrichum acutatum species complex</taxon>
    </lineage>
</organism>
<feature type="transmembrane region" description="Helical" evidence="1">
    <location>
        <begin position="124"/>
        <end position="143"/>
    </location>
</feature>
<feature type="transmembrane region" description="Helical" evidence="1">
    <location>
        <begin position="54"/>
        <end position="74"/>
    </location>
</feature>
<dbReference type="EMBL" id="MLGG01000024">
    <property type="protein sequence ID" value="KAK1454816.1"/>
    <property type="molecule type" value="Genomic_DNA"/>
</dbReference>
<dbReference type="Proteomes" id="UP001239795">
    <property type="component" value="Unassembled WGS sequence"/>
</dbReference>
<keyword evidence="1" id="KW-1133">Transmembrane helix</keyword>
<feature type="transmembrane region" description="Helical" evidence="1">
    <location>
        <begin position="15"/>
        <end position="34"/>
    </location>
</feature>
<keyword evidence="3" id="KW-1185">Reference proteome</keyword>
<dbReference type="PANTHER" id="PTHR35179:SF2">
    <property type="entry name" value="START DOMAIN-CONTAINING PROTEIN"/>
    <property type="match status" value="1"/>
</dbReference>
<reference evidence="2 3" key="1">
    <citation type="submission" date="2016-10" db="EMBL/GenBank/DDBJ databases">
        <title>The genome sequence of Colletotrichum fioriniae PJ7.</title>
        <authorList>
            <person name="Baroncelli R."/>
        </authorList>
    </citation>
    <scope>NUCLEOTIDE SEQUENCE [LARGE SCALE GENOMIC DNA]</scope>
    <source>
        <strain evidence="2">Col 31</strain>
    </source>
</reference>
<accession>A0AAI9UD51</accession>
<keyword evidence="1" id="KW-0812">Transmembrane</keyword>
<dbReference type="AlphaFoldDB" id="A0AAI9UD51"/>
<protein>
    <submittedName>
        <fullName evidence="2">Uncharacterized protein</fullName>
    </submittedName>
</protein>
<dbReference type="PANTHER" id="PTHR35179">
    <property type="entry name" value="PROTEIN CBG02620"/>
    <property type="match status" value="1"/>
</dbReference>
<comment type="caution">
    <text evidence="2">The sequence shown here is derived from an EMBL/GenBank/DDBJ whole genome shotgun (WGS) entry which is preliminary data.</text>
</comment>
<gene>
    <name evidence="2" type="ORF">CMEL01_03576</name>
</gene>
<feature type="transmembrane region" description="Helical" evidence="1">
    <location>
        <begin position="192"/>
        <end position="219"/>
    </location>
</feature>
<keyword evidence="1" id="KW-0472">Membrane</keyword>
<proteinExistence type="predicted"/>
<evidence type="ECO:0000313" key="2">
    <source>
        <dbReference type="EMBL" id="KAK1454816.1"/>
    </source>
</evidence>
<name>A0AAI9UD51_9PEZI</name>
<sequence length="267" mass="30306">MIARDSDAGIYPLEAPAILFGITIGLTMLATFKASQQTFQIYSRTKSATKLYPWMIWIFLLTNISQAVMNWLLAHGDLSKSIGFGIGSCMLWTLQTQLAPQILANRLGLLLVNKKRAKMMKFGLLAIVGVINISVTCIYVAGYSINPEYFTHLHKIWDPIDKVVDLLIDISLNTVFLRIIQHEFVADGLQKYRLLFYCGVLFVLISLCMDILMIIMMTVQEPFLYAMTHPMAYTMKMIIEMTMADLISSIAKRPHQMQEFSEQICVS</sequence>